<evidence type="ECO:0000256" key="3">
    <source>
        <dbReference type="ARBA" id="ARBA00022630"/>
    </source>
</evidence>
<dbReference type="Proteomes" id="UP000000657">
    <property type="component" value="Chromosome"/>
</dbReference>
<name>Q0RK52_FRAAA</name>
<dbReference type="InterPro" id="IPR037069">
    <property type="entry name" value="AcylCoA_DH/ox_N_sf"/>
</dbReference>
<dbReference type="RefSeq" id="WP_011604607.1">
    <property type="nucleotide sequence ID" value="NC_008278.1"/>
</dbReference>
<dbReference type="PANTHER" id="PTHR43884:SF20">
    <property type="entry name" value="ACYL-COA DEHYDROGENASE FADE28"/>
    <property type="match status" value="1"/>
</dbReference>
<evidence type="ECO:0000259" key="9">
    <source>
        <dbReference type="Pfam" id="PF02770"/>
    </source>
</evidence>
<dbReference type="EMBL" id="CT573213">
    <property type="protein sequence ID" value="CAJ62107.1"/>
    <property type="molecule type" value="Genomic_DNA"/>
</dbReference>
<dbReference type="GO" id="GO:0003995">
    <property type="term" value="F:acyl-CoA dehydrogenase activity"/>
    <property type="evidence" value="ECO:0007669"/>
    <property type="project" value="TreeGrafter"/>
</dbReference>
<sequence>MQFRYSPEHEELRRGIRRYFAEVADADAVRRDMATPTGWDPVTWQRLCDELELPALAVPEEYGGAGFGLVELGIALSEAGRSLLCAPLLSTSIATQALLHAGDPDAAAAHLPGLAAGTTTGTLAAREPGRPWDATPTTTAERAGDGWALSGVKDWVLDGQSAGLFVVTATTAAGTSLFLVDAGAAGLAVEALPVVDPTRQVTRVTLTGTPGVLLGADGAGAPGLARTLDAAVTLLAAEQLGVAEAALASAVDYAKQREQFGRPIGSFQAIKHKLATVLLEVEAATSAVMYAAWTADESPAELPEVASIAGLTCSEAALLAAGENVQVHGGIGFTWEHSAHLYLKRATTDRLLLRDPQEQLDRIAALAGITAHAPAQPDGAAAVDVLAGSTER</sequence>
<reference evidence="11 12" key="1">
    <citation type="journal article" date="2007" name="Genome Res.">
        <title>Genome characteristics of facultatively symbiotic Frankia sp. strains reflect host range and host plant biogeography.</title>
        <authorList>
            <person name="Normand P."/>
            <person name="Lapierre P."/>
            <person name="Tisa L.S."/>
            <person name="Gogarten J.P."/>
            <person name="Alloisio N."/>
            <person name="Bagnarol E."/>
            <person name="Bassi C.A."/>
            <person name="Berry A.M."/>
            <person name="Bickhart D.M."/>
            <person name="Choisne N."/>
            <person name="Couloux A."/>
            <person name="Cournoyer B."/>
            <person name="Cruveiller S."/>
            <person name="Daubin V."/>
            <person name="Demange N."/>
            <person name="Francino M.P."/>
            <person name="Goltsman E."/>
            <person name="Huang Y."/>
            <person name="Kopp O.R."/>
            <person name="Labarre L."/>
            <person name="Lapidus A."/>
            <person name="Lavire C."/>
            <person name="Marechal J."/>
            <person name="Martinez M."/>
            <person name="Mastronunzio J.E."/>
            <person name="Mullin B.C."/>
            <person name="Niemann J."/>
            <person name="Pujic P."/>
            <person name="Rawnsley T."/>
            <person name="Rouy Z."/>
            <person name="Schenowitz C."/>
            <person name="Sellstedt A."/>
            <person name="Tavares F."/>
            <person name="Tomkins J.P."/>
            <person name="Vallenet D."/>
            <person name="Valverde C."/>
            <person name="Wall L.G."/>
            <person name="Wang Y."/>
            <person name="Medigue C."/>
            <person name="Benson D.R."/>
        </authorList>
    </citation>
    <scope>NUCLEOTIDE SEQUENCE [LARGE SCALE GENOMIC DNA]</scope>
    <source>
        <strain evidence="12">DSM 45986 / CECT 9034 / ACN14a</strain>
    </source>
</reference>
<evidence type="ECO:0000256" key="4">
    <source>
        <dbReference type="ARBA" id="ARBA00022827"/>
    </source>
</evidence>
<evidence type="ECO:0000256" key="7">
    <source>
        <dbReference type="SAM" id="MobiDB-lite"/>
    </source>
</evidence>
<dbReference type="GO" id="GO:0050660">
    <property type="term" value="F:flavin adenine dinucleotide binding"/>
    <property type="evidence" value="ECO:0007669"/>
    <property type="project" value="InterPro"/>
</dbReference>
<dbReference type="STRING" id="326424.FRAAL3463"/>
<evidence type="ECO:0000313" key="12">
    <source>
        <dbReference type="Proteomes" id="UP000000657"/>
    </source>
</evidence>
<dbReference type="OrthoDB" id="4607453at2"/>
<evidence type="ECO:0000256" key="6">
    <source>
        <dbReference type="RuleBase" id="RU362125"/>
    </source>
</evidence>
<dbReference type="InterPro" id="IPR046373">
    <property type="entry name" value="Acyl-CoA_Oxase/DH_mid-dom_sf"/>
</dbReference>
<protein>
    <submittedName>
        <fullName evidence="11">Acyl-CoA dehydrogenase</fullName>
        <ecNumber evidence="11">1.3.99.-</ecNumber>
    </submittedName>
</protein>
<dbReference type="Gene3D" id="2.40.110.10">
    <property type="entry name" value="Butyryl-CoA Dehydrogenase, subunit A, domain 2"/>
    <property type="match status" value="1"/>
</dbReference>
<dbReference type="HOGENOM" id="CLU_018204_5_1_11"/>
<dbReference type="PANTHER" id="PTHR43884">
    <property type="entry name" value="ACYL-COA DEHYDROGENASE"/>
    <property type="match status" value="1"/>
</dbReference>
<dbReference type="KEGG" id="fal:FRAAL3463"/>
<keyword evidence="4 6" id="KW-0274">FAD</keyword>
<keyword evidence="5 6" id="KW-0560">Oxidoreductase</keyword>
<dbReference type="eggNOG" id="COG1960">
    <property type="taxonomic scope" value="Bacteria"/>
</dbReference>
<dbReference type="InterPro" id="IPR009100">
    <property type="entry name" value="AcylCoA_DH/oxidase_NM_dom_sf"/>
</dbReference>
<dbReference type="InterPro" id="IPR009075">
    <property type="entry name" value="AcylCo_DH/oxidase_C"/>
</dbReference>
<feature type="domain" description="Acyl-CoA dehydrogenase/oxidase N-terminal" evidence="10">
    <location>
        <begin position="6"/>
        <end position="117"/>
    </location>
</feature>
<evidence type="ECO:0000256" key="1">
    <source>
        <dbReference type="ARBA" id="ARBA00001974"/>
    </source>
</evidence>
<evidence type="ECO:0000256" key="2">
    <source>
        <dbReference type="ARBA" id="ARBA00009347"/>
    </source>
</evidence>
<dbReference type="Pfam" id="PF02771">
    <property type="entry name" value="Acyl-CoA_dh_N"/>
    <property type="match status" value="1"/>
</dbReference>
<dbReference type="SUPFAM" id="SSF47203">
    <property type="entry name" value="Acyl-CoA dehydrogenase C-terminal domain-like"/>
    <property type="match status" value="1"/>
</dbReference>
<feature type="region of interest" description="Disordered" evidence="7">
    <location>
        <begin position="121"/>
        <end position="143"/>
    </location>
</feature>
<dbReference type="InterPro" id="IPR013786">
    <property type="entry name" value="AcylCoA_DH/ox_N"/>
</dbReference>
<dbReference type="Gene3D" id="1.20.140.10">
    <property type="entry name" value="Butyryl-CoA Dehydrogenase, subunit A, domain 3"/>
    <property type="match status" value="1"/>
</dbReference>
<dbReference type="Gene3D" id="1.10.540.10">
    <property type="entry name" value="Acyl-CoA dehydrogenase/oxidase, N-terminal domain"/>
    <property type="match status" value="1"/>
</dbReference>
<comment type="similarity">
    <text evidence="2 6">Belongs to the acyl-CoA dehydrogenase family.</text>
</comment>
<keyword evidence="12" id="KW-1185">Reference proteome</keyword>
<feature type="domain" description="Acyl-CoA dehydrogenase/oxidase C-terminal" evidence="8">
    <location>
        <begin position="226"/>
        <end position="351"/>
    </location>
</feature>
<dbReference type="Pfam" id="PF00441">
    <property type="entry name" value="Acyl-CoA_dh_1"/>
    <property type="match status" value="1"/>
</dbReference>
<dbReference type="SUPFAM" id="SSF56645">
    <property type="entry name" value="Acyl-CoA dehydrogenase NM domain-like"/>
    <property type="match status" value="1"/>
</dbReference>
<dbReference type="CDD" id="cd00567">
    <property type="entry name" value="ACAD"/>
    <property type="match status" value="1"/>
</dbReference>
<dbReference type="AlphaFoldDB" id="Q0RK52"/>
<accession>Q0RK52</accession>
<evidence type="ECO:0000259" key="10">
    <source>
        <dbReference type="Pfam" id="PF02771"/>
    </source>
</evidence>
<comment type="cofactor">
    <cofactor evidence="1 6">
        <name>FAD</name>
        <dbReference type="ChEBI" id="CHEBI:57692"/>
    </cofactor>
</comment>
<keyword evidence="3 6" id="KW-0285">Flavoprotein</keyword>
<dbReference type="InterPro" id="IPR006091">
    <property type="entry name" value="Acyl-CoA_Oxase/DH_mid-dom"/>
</dbReference>
<evidence type="ECO:0000256" key="5">
    <source>
        <dbReference type="ARBA" id="ARBA00023002"/>
    </source>
</evidence>
<evidence type="ECO:0000259" key="8">
    <source>
        <dbReference type="Pfam" id="PF00441"/>
    </source>
</evidence>
<evidence type="ECO:0000313" key="11">
    <source>
        <dbReference type="EMBL" id="CAJ62107.1"/>
    </source>
</evidence>
<feature type="domain" description="Acyl-CoA oxidase/dehydrogenase middle" evidence="9">
    <location>
        <begin position="132"/>
        <end position="193"/>
    </location>
</feature>
<gene>
    <name evidence="11" type="ordered locus">FRAAL3463</name>
</gene>
<dbReference type="EC" id="1.3.99.-" evidence="11"/>
<dbReference type="InterPro" id="IPR036250">
    <property type="entry name" value="AcylCo_DH-like_C"/>
</dbReference>
<organism evidence="11 12">
    <name type="scientific">Frankia alni (strain DSM 45986 / CECT 9034 / ACN14a)</name>
    <dbReference type="NCBI Taxonomy" id="326424"/>
    <lineage>
        <taxon>Bacteria</taxon>
        <taxon>Bacillati</taxon>
        <taxon>Actinomycetota</taxon>
        <taxon>Actinomycetes</taxon>
        <taxon>Frankiales</taxon>
        <taxon>Frankiaceae</taxon>
        <taxon>Frankia</taxon>
    </lineage>
</organism>
<proteinExistence type="inferred from homology"/>
<dbReference type="Pfam" id="PF02770">
    <property type="entry name" value="Acyl-CoA_dh_M"/>
    <property type="match status" value="1"/>
</dbReference>